<feature type="region of interest" description="Disordered" evidence="3">
    <location>
        <begin position="81"/>
        <end position="103"/>
    </location>
</feature>
<dbReference type="PANTHER" id="PTHR43313:SF1">
    <property type="entry name" value="3BETA-HYDROXYSTEROID DEHYDROGENASE DHS-16"/>
    <property type="match status" value="1"/>
</dbReference>
<proteinExistence type="inferred from homology"/>
<dbReference type="WBParaSite" id="PSAMB.scaffold13665size2172.g35607.t1">
    <property type="protein sequence ID" value="PSAMB.scaffold13665size2172.g35607.t1"/>
    <property type="gene ID" value="PSAMB.scaffold13665size2172.g35607"/>
</dbReference>
<dbReference type="PRINTS" id="PR00080">
    <property type="entry name" value="SDRFAMILY"/>
</dbReference>
<comment type="similarity">
    <text evidence="2">Belongs to the short-chain dehydrogenases/reductases (SDR) family.</text>
</comment>
<accession>A0A914UYJ8</accession>
<dbReference type="InterPro" id="IPR002347">
    <property type="entry name" value="SDR_fam"/>
</dbReference>
<dbReference type="InterPro" id="IPR036291">
    <property type="entry name" value="NAD(P)-bd_dom_sf"/>
</dbReference>
<evidence type="ECO:0000313" key="5">
    <source>
        <dbReference type="Proteomes" id="UP000887566"/>
    </source>
</evidence>
<feature type="transmembrane region" description="Helical" evidence="4">
    <location>
        <begin position="125"/>
        <end position="143"/>
    </location>
</feature>
<dbReference type="Gene3D" id="3.40.50.720">
    <property type="entry name" value="NAD(P)-binding Rossmann-like Domain"/>
    <property type="match status" value="1"/>
</dbReference>
<keyword evidence="5" id="KW-1185">Reference proteome</keyword>
<dbReference type="Proteomes" id="UP000887566">
    <property type="component" value="Unplaced"/>
</dbReference>
<keyword evidence="4" id="KW-0812">Transmembrane</keyword>
<evidence type="ECO:0000256" key="2">
    <source>
        <dbReference type="RuleBase" id="RU000363"/>
    </source>
</evidence>
<keyword evidence="4" id="KW-1133">Transmembrane helix</keyword>
<protein>
    <submittedName>
        <fullName evidence="6">Uncharacterized protein</fullName>
    </submittedName>
</protein>
<keyword evidence="1" id="KW-0560">Oxidoreductase</keyword>
<reference evidence="6" key="1">
    <citation type="submission" date="2022-11" db="UniProtKB">
        <authorList>
            <consortium name="WormBaseParasite"/>
        </authorList>
    </citation>
    <scope>IDENTIFICATION</scope>
</reference>
<dbReference type="InterPro" id="IPR020904">
    <property type="entry name" value="Sc_DH/Rdtase_CS"/>
</dbReference>
<dbReference type="PRINTS" id="PR00081">
    <property type="entry name" value="GDHRDH"/>
</dbReference>
<evidence type="ECO:0000256" key="4">
    <source>
        <dbReference type="SAM" id="Phobius"/>
    </source>
</evidence>
<evidence type="ECO:0000256" key="1">
    <source>
        <dbReference type="ARBA" id="ARBA00023002"/>
    </source>
</evidence>
<keyword evidence="4" id="KW-0472">Membrane</keyword>
<name>A0A914UYJ8_9BILA</name>
<dbReference type="GO" id="GO:0016491">
    <property type="term" value="F:oxidoreductase activity"/>
    <property type="evidence" value="ECO:0007669"/>
    <property type="project" value="UniProtKB-KW"/>
</dbReference>
<dbReference type="SUPFAM" id="SSF51735">
    <property type="entry name" value="NAD(P)-binding Rossmann-fold domains"/>
    <property type="match status" value="1"/>
</dbReference>
<dbReference type="AlphaFoldDB" id="A0A914UYJ8"/>
<evidence type="ECO:0000256" key="3">
    <source>
        <dbReference type="SAM" id="MobiDB-lite"/>
    </source>
</evidence>
<dbReference type="GO" id="GO:0008202">
    <property type="term" value="P:steroid metabolic process"/>
    <property type="evidence" value="ECO:0007669"/>
    <property type="project" value="TreeGrafter"/>
</dbReference>
<evidence type="ECO:0000313" key="6">
    <source>
        <dbReference type="WBParaSite" id="PSAMB.scaffold13665size2172.g35607.t1"/>
    </source>
</evidence>
<sequence length="360" mass="40228">MDQFASTRTEYVVDNYYHAITARFPRLRYRCGWDSLLLWVPLSYLPTEIGDAFTRLAAKSGGRPPLVPAALVKSDSYMNRRGKNRSITPLGRPSPHRRRRASTLPNLTPTAVASRAPLMWDILRVSLWILAVLALFFFLRFLWELVPLSNLRQRAVFITGCDSGFGRALALRLVKDGMIAFAGCFTEKGEDELRKESQLLPGELHTLHVDITKDDSVKSAMKHVTLTLNGRPLWAIVNNAGIFTVYGPDSWLNISSYEKSIDVNLLGAIRVTHAFVPLLKKSGGRIVTMTSVSGRLPGLFTGPYTAAKYALEGYMDVVRLELYQYGVSVHILEPGAFKTALLSESALDERVESIWNNLLP</sequence>
<organism evidence="5 6">
    <name type="scientific">Plectus sambesii</name>
    <dbReference type="NCBI Taxonomy" id="2011161"/>
    <lineage>
        <taxon>Eukaryota</taxon>
        <taxon>Metazoa</taxon>
        <taxon>Ecdysozoa</taxon>
        <taxon>Nematoda</taxon>
        <taxon>Chromadorea</taxon>
        <taxon>Plectida</taxon>
        <taxon>Plectina</taxon>
        <taxon>Plectoidea</taxon>
        <taxon>Plectidae</taxon>
        <taxon>Plectus</taxon>
    </lineage>
</organism>
<dbReference type="Pfam" id="PF00106">
    <property type="entry name" value="adh_short"/>
    <property type="match status" value="1"/>
</dbReference>
<dbReference type="PROSITE" id="PS00061">
    <property type="entry name" value="ADH_SHORT"/>
    <property type="match status" value="1"/>
</dbReference>
<dbReference type="PANTHER" id="PTHR43313">
    <property type="entry name" value="SHORT-CHAIN DEHYDROGENASE/REDUCTASE FAMILY 9C"/>
    <property type="match status" value="1"/>
</dbReference>